<keyword evidence="2" id="KW-1185">Reference proteome</keyword>
<evidence type="ECO:0000313" key="2">
    <source>
        <dbReference type="Proteomes" id="UP001412067"/>
    </source>
</evidence>
<accession>A0ABR2MSW7</accession>
<comment type="caution">
    <text evidence="1">The sequence shown here is derived from an EMBL/GenBank/DDBJ whole genome shotgun (WGS) entry which is preliminary data.</text>
</comment>
<reference evidence="1 2" key="1">
    <citation type="journal article" date="2022" name="Nat. Plants">
        <title>Genomes of leafy and leafless Platanthera orchids illuminate the evolution of mycoheterotrophy.</title>
        <authorList>
            <person name="Li M.H."/>
            <person name="Liu K.W."/>
            <person name="Li Z."/>
            <person name="Lu H.C."/>
            <person name="Ye Q.L."/>
            <person name="Zhang D."/>
            <person name="Wang J.Y."/>
            <person name="Li Y.F."/>
            <person name="Zhong Z.M."/>
            <person name="Liu X."/>
            <person name="Yu X."/>
            <person name="Liu D.K."/>
            <person name="Tu X.D."/>
            <person name="Liu B."/>
            <person name="Hao Y."/>
            <person name="Liao X.Y."/>
            <person name="Jiang Y.T."/>
            <person name="Sun W.H."/>
            <person name="Chen J."/>
            <person name="Chen Y.Q."/>
            <person name="Ai Y."/>
            <person name="Zhai J.W."/>
            <person name="Wu S.S."/>
            <person name="Zhou Z."/>
            <person name="Hsiao Y.Y."/>
            <person name="Wu W.L."/>
            <person name="Chen Y.Y."/>
            <person name="Lin Y.F."/>
            <person name="Hsu J.L."/>
            <person name="Li C.Y."/>
            <person name="Wang Z.W."/>
            <person name="Zhao X."/>
            <person name="Zhong W.Y."/>
            <person name="Ma X.K."/>
            <person name="Ma L."/>
            <person name="Huang J."/>
            <person name="Chen G.Z."/>
            <person name="Huang M.Z."/>
            <person name="Huang L."/>
            <person name="Peng D.H."/>
            <person name="Luo Y.B."/>
            <person name="Zou S.Q."/>
            <person name="Chen S.P."/>
            <person name="Lan S."/>
            <person name="Tsai W.C."/>
            <person name="Van de Peer Y."/>
            <person name="Liu Z.J."/>
        </authorList>
    </citation>
    <scope>NUCLEOTIDE SEQUENCE [LARGE SCALE GENOMIC DNA]</scope>
    <source>
        <strain evidence="1">Lor288</strain>
    </source>
</reference>
<name>A0ABR2MSW7_9ASPA</name>
<dbReference type="EMBL" id="JBBWWR010000005">
    <property type="protein sequence ID" value="KAK8966038.1"/>
    <property type="molecule type" value="Genomic_DNA"/>
</dbReference>
<proteinExistence type="predicted"/>
<dbReference type="Proteomes" id="UP001412067">
    <property type="component" value="Unassembled WGS sequence"/>
</dbReference>
<gene>
    <name evidence="1" type="ORF">KSP40_PGU018707</name>
</gene>
<protein>
    <submittedName>
        <fullName evidence="1">Uncharacterized protein</fullName>
    </submittedName>
</protein>
<organism evidence="1 2">
    <name type="scientific">Platanthera guangdongensis</name>
    <dbReference type="NCBI Taxonomy" id="2320717"/>
    <lineage>
        <taxon>Eukaryota</taxon>
        <taxon>Viridiplantae</taxon>
        <taxon>Streptophyta</taxon>
        <taxon>Embryophyta</taxon>
        <taxon>Tracheophyta</taxon>
        <taxon>Spermatophyta</taxon>
        <taxon>Magnoliopsida</taxon>
        <taxon>Liliopsida</taxon>
        <taxon>Asparagales</taxon>
        <taxon>Orchidaceae</taxon>
        <taxon>Orchidoideae</taxon>
        <taxon>Orchideae</taxon>
        <taxon>Orchidinae</taxon>
        <taxon>Platanthera</taxon>
    </lineage>
</organism>
<evidence type="ECO:0000313" key="1">
    <source>
        <dbReference type="EMBL" id="KAK8966038.1"/>
    </source>
</evidence>
<sequence length="212" mass="23274">MSSSEEQIVLLWMFPKLLEMRTSYDVTLPRFTSITDRVYFTFATAAAGPVINLTSARRCFNALHSFCFFSIDSSCSLATTHIAKIIFSKPNNDVAIICVVASCCGLHPAASARATSFADPFGSITSGDFPKSTLLLLLVAAHILHSPPSPSTLASTMVFLSGGGVVLRECCLLEIAEFARCSDWMLSPREQLKRRIRMLKPLQGYNVRRDQG</sequence>